<organism evidence="3">
    <name type="scientific">viral metagenome</name>
    <dbReference type="NCBI Taxonomy" id="1070528"/>
    <lineage>
        <taxon>unclassified sequences</taxon>
        <taxon>metagenomes</taxon>
        <taxon>organismal metagenomes</taxon>
    </lineage>
</organism>
<evidence type="ECO:0000256" key="1">
    <source>
        <dbReference type="ARBA" id="ARBA00023163"/>
    </source>
</evidence>
<feature type="domain" description="RNA polymerase subunit H/Rpb5 C-terminal" evidence="2">
    <location>
        <begin position="143"/>
        <end position="217"/>
    </location>
</feature>
<dbReference type="Gene3D" id="3.90.940.20">
    <property type="entry name" value="RPB5-like RNA polymerase subunit"/>
    <property type="match status" value="1"/>
</dbReference>
<dbReference type="GO" id="GO:0005665">
    <property type="term" value="C:RNA polymerase II, core complex"/>
    <property type="evidence" value="ECO:0007669"/>
    <property type="project" value="TreeGrafter"/>
</dbReference>
<proteinExistence type="predicted"/>
<sequence length="219" mass="25140">MDPEIKDLVLRSRPVVLELLEARGFDTSPYTDQAPSAVYQLAMAALNQPGASPLKIRAKRRSDTSATHEFCEVVYLIFERLKPTINKKTFEGENRWSYLETPENTEYVFILGEPYHEIFDLIATQAWQKKVKLSFFQIKSLIMNPSKHDLVPLHEKVPIDEIPSLKKELNLVSLTKLPQIKYHVDMQSRWLGLTPGDVVKITRPSPTGGEYTLWRLCTV</sequence>
<dbReference type="GO" id="GO:0006362">
    <property type="term" value="P:transcription elongation by RNA polymerase I"/>
    <property type="evidence" value="ECO:0007669"/>
    <property type="project" value="TreeGrafter"/>
</dbReference>
<protein>
    <recommendedName>
        <fullName evidence="2">RNA polymerase subunit H/Rpb5 C-terminal domain-containing protein</fullName>
    </recommendedName>
</protein>
<keyword evidence="1" id="KW-0804">Transcription</keyword>
<dbReference type="GO" id="GO:0005736">
    <property type="term" value="C:RNA polymerase I complex"/>
    <property type="evidence" value="ECO:0007669"/>
    <property type="project" value="TreeGrafter"/>
</dbReference>
<dbReference type="GO" id="GO:0003677">
    <property type="term" value="F:DNA binding"/>
    <property type="evidence" value="ECO:0007669"/>
    <property type="project" value="InterPro"/>
</dbReference>
<name>A0A6C0BIH5_9ZZZZ</name>
<dbReference type="Pfam" id="PF01191">
    <property type="entry name" value="RNA_pol_Rpb5_C"/>
    <property type="match status" value="1"/>
</dbReference>
<dbReference type="GO" id="GO:0042797">
    <property type="term" value="P:tRNA transcription by RNA polymerase III"/>
    <property type="evidence" value="ECO:0007669"/>
    <property type="project" value="TreeGrafter"/>
</dbReference>
<accession>A0A6C0BIH5</accession>
<dbReference type="SUPFAM" id="SSF55287">
    <property type="entry name" value="RPB5-like RNA polymerase subunit"/>
    <property type="match status" value="1"/>
</dbReference>
<dbReference type="GO" id="GO:0006366">
    <property type="term" value="P:transcription by RNA polymerase II"/>
    <property type="evidence" value="ECO:0007669"/>
    <property type="project" value="TreeGrafter"/>
</dbReference>
<evidence type="ECO:0000313" key="3">
    <source>
        <dbReference type="EMBL" id="QHS91541.1"/>
    </source>
</evidence>
<evidence type="ECO:0000259" key="2">
    <source>
        <dbReference type="Pfam" id="PF01191"/>
    </source>
</evidence>
<dbReference type="InterPro" id="IPR035913">
    <property type="entry name" value="RPB5-like_sf"/>
</dbReference>
<reference evidence="3" key="1">
    <citation type="journal article" date="2020" name="Nature">
        <title>Giant virus diversity and host interactions through global metagenomics.</title>
        <authorList>
            <person name="Schulz F."/>
            <person name="Roux S."/>
            <person name="Paez-Espino D."/>
            <person name="Jungbluth S."/>
            <person name="Walsh D.A."/>
            <person name="Denef V.J."/>
            <person name="McMahon K.D."/>
            <person name="Konstantinidis K.T."/>
            <person name="Eloe-Fadrosh E.A."/>
            <person name="Kyrpides N.C."/>
            <person name="Woyke T."/>
        </authorList>
    </citation>
    <scope>NUCLEOTIDE SEQUENCE</scope>
    <source>
        <strain evidence="3">GVMAG-M-3300013006-15</strain>
    </source>
</reference>
<dbReference type="PANTHER" id="PTHR10535:SF0">
    <property type="entry name" value="DNA-DIRECTED RNA POLYMERASES I, II, AND III SUBUNIT RPABC1"/>
    <property type="match status" value="1"/>
</dbReference>
<dbReference type="PANTHER" id="PTHR10535">
    <property type="entry name" value="DNA-DIRECTED RNA POLYMERASES I, II, AND III SUBUNIT RPABC1"/>
    <property type="match status" value="1"/>
</dbReference>
<dbReference type="InterPro" id="IPR000783">
    <property type="entry name" value="RNA_pol_subH/Rpb5_C"/>
</dbReference>
<dbReference type="InterPro" id="IPR014381">
    <property type="entry name" value="Arch_Rpo5/euc_Rpb5"/>
</dbReference>
<dbReference type="GO" id="GO:0003899">
    <property type="term" value="F:DNA-directed RNA polymerase activity"/>
    <property type="evidence" value="ECO:0007669"/>
    <property type="project" value="InterPro"/>
</dbReference>
<dbReference type="EMBL" id="MN739162">
    <property type="protein sequence ID" value="QHS91541.1"/>
    <property type="molecule type" value="Genomic_DNA"/>
</dbReference>
<dbReference type="PIRSF" id="PIRSF000747">
    <property type="entry name" value="RPB5"/>
    <property type="match status" value="1"/>
</dbReference>
<dbReference type="AlphaFoldDB" id="A0A6C0BIH5"/>
<dbReference type="GO" id="GO:0005666">
    <property type="term" value="C:RNA polymerase III complex"/>
    <property type="evidence" value="ECO:0007669"/>
    <property type="project" value="TreeGrafter"/>
</dbReference>